<reference evidence="13" key="1">
    <citation type="submission" date="2016-10" db="EMBL/GenBank/DDBJ databases">
        <title>Sequence of Gallionella enrichment culture.</title>
        <authorList>
            <person name="Poehlein A."/>
            <person name="Muehling M."/>
            <person name="Daniel R."/>
        </authorList>
    </citation>
    <scope>NUCLEOTIDE SEQUENCE</scope>
</reference>
<keyword evidence="6" id="KW-0479">Metal-binding</keyword>
<dbReference type="InterPro" id="IPR050123">
    <property type="entry name" value="Prok_molybdopt-oxidoreductase"/>
</dbReference>
<dbReference type="InterPro" id="IPR006656">
    <property type="entry name" value="Mopterin_OxRdtase"/>
</dbReference>
<feature type="domain" description="4Fe-4S Mo/W bis-MGD-type" evidence="12">
    <location>
        <begin position="37"/>
        <end position="93"/>
    </location>
</feature>
<keyword evidence="9" id="KW-0411">Iron-sulfur</keyword>
<comment type="caution">
    <text evidence="13">The sequence shown here is derived from an EMBL/GenBank/DDBJ whole genome shotgun (WGS) entry which is preliminary data.</text>
</comment>
<dbReference type="Pfam" id="PF01568">
    <property type="entry name" value="Molydop_binding"/>
    <property type="match status" value="1"/>
</dbReference>
<name>A0A1J5R036_9ZZZZ</name>
<keyword evidence="7 13" id="KW-0560">Oxidoreductase</keyword>
<dbReference type="CDD" id="cd02754">
    <property type="entry name" value="MopB_Nitrate-R-NapA-like"/>
    <property type="match status" value="1"/>
</dbReference>
<evidence type="ECO:0000256" key="1">
    <source>
        <dbReference type="ARBA" id="ARBA00001942"/>
    </source>
</evidence>
<dbReference type="PANTHER" id="PTHR43105">
    <property type="entry name" value="RESPIRATORY NITRATE REDUCTASE"/>
    <property type="match status" value="1"/>
</dbReference>
<keyword evidence="8" id="KW-0408">Iron</keyword>
<dbReference type="CDD" id="cd02791">
    <property type="entry name" value="MopB_CT_Nitrate-R-NapA-like"/>
    <property type="match status" value="1"/>
</dbReference>
<evidence type="ECO:0000256" key="2">
    <source>
        <dbReference type="ARBA" id="ARBA00001966"/>
    </source>
</evidence>
<dbReference type="Gene3D" id="3.40.228.10">
    <property type="entry name" value="Dimethylsulfoxide Reductase, domain 2"/>
    <property type="match status" value="1"/>
</dbReference>
<keyword evidence="5" id="KW-0500">Molybdenum</keyword>
<dbReference type="PANTHER" id="PTHR43105:SF9">
    <property type="entry name" value="NADPH-FE(3+) OXIDOREDUCTASE SUBUNIT ALPHA"/>
    <property type="match status" value="1"/>
</dbReference>
<evidence type="ECO:0000256" key="8">
    <source>
        <dbReference type="ARBA" id="ARBA00023004"/>
    </source>
</evidence>
<dbReference type="GO" id="GO:0046872">
    <property type="term" value="F:metal ion binding"/>
    <property type="evidence" value="ECO:0007669"/>
    <property type="project" value="UniProtKB-KW"/>
</dbReference>
<dbReference type="SUPFAM" id="SSF50692">
    <property type="entry name" value="ADC-like"/>
    <property type="match status" value="1"/>
</dbReference>
<evidence type="ECO:0000256" key="9">
    <source>
        <dbReference type="ARBA" id="ARBA00023014"/>
    </source>
</evidence>
<dbReference type="FunFam" id="3.40.228.10:FF:000002">
    <property type="entry name" value="Formate dehydrogenase subunit alpha"/>
    <property type="match status" value="1"/>
</dbReference>
<evidence type="ECO:0000259" key="12">
    <source>
        <dbReference type="PROSITE" id="PS51669"/>
    </source>
</evidence>
<comment type="cofactor">
    <cofactor evidence="2">
        <name>[4Fe-4S] cluster</name>
        <dbReference type="ChEBI" id="CHEBI:49883"/>
    </cofactor>
</comment>
<evidence type="ECO:0000256" key="11">
    <source>
        <dbReference type="SAM" id="MobiDB-lite"/>
    </source>
</evidence>
<dbReference type="Pfam" id="PF04324">
    <property type="entry name" value="Fer2_BFD"/>
    <property type="match status" value="1"/>
</dbReference>
<feature type="region of interest" description="Disordered" evidence="11">
    <location>
        <begin position="1"/>
        <end position="37"/>
    </location>
</feature>
<dbReference type="SMART" id="SM00926">
    <property type="entry name" value="Molybdop_Fe4S4"/>
    <property type="match status" value="1"/>
</dbReference>
<dbReference type="GO" id="GO:0051539">
    <property type="term" value="F:4 iron, 4 sulfur cluster binding"/>
    <property type="evidence" value="ECO:0007669"/>
    <property type="project" value="UniProtKB-KW"/>
</dbReference>
<dbReference type="InterPro" id="IPR009010">
    <property type="entry name" value="Asp_de-COase-like_dom_sf"/>
</dbReference>
<comment type="similarity">
    <text evidence="3">Belongs to the prokaryotic molybdopterin-containing oxidoreductase family. NasA/NapA/NarB subfamily.</text>
</comment>
<dbReference type="Gene3D" id="1.10.10.1100">
    <property type="entry name" value="BFD-like [2Fe-2S]-binding domain"/>
    <property type="match status" value="1"/>
</dbReference>
<evidence type="ECO:0000313" key="13">
    <source>
        <dbReference type="EMBL" id="OIQ85447.1"/>
    </source>
</evidence>
<dbReference type="InterPro" id="IPR041854">
    <property type="entry name" value="BFD-like_2Fe2S-bd_dom_sf"/>
</dbReference>
<dbReference type="Pfam" id="PF04879">
    <property type="entry name" value="Molybdop_Fe4S4"/>
    <property type="match status" value="1"/>
</dbReference>
<dbReference type="PROSITE" id="PS51669">
    <property type="entry name" value="4FE4S_MOW_BIS_MGD"/>
    <property type="match status" value="1"/>
</dbReference>
<dbReference type="InterPro" id="IPR006963">
    <property type="entry name" value="Mopterin_OxRdtase_4Fe-4S_dom"/>
</dbReference>
<dbReference type="InterPro" id="IPR006657">
    <property type="entry name" value="MoPterin_dinucl-bd_dom"/>
</dbReference>
<evidence type="ECO:0000256" key="3">
    <source>
        <dbReference type="ARBA" id="ARBA00008747"/>
    </source>
</evidence>
<sequence>MKTRSVLRNLPTPPLPMCGERVSTPPQRGGGGREGEVRETRSICPYCGVGCGVLIQTEAGRITDVRGDPDHPANFGRLCTKGGTLHLSAKPELLPQVRALRPELRTRRDVQRRTVRWDEALDHVAQRFADLIARHGPDSVGFYISGQMLTEDYYVFNKLAKGLIGTNNIDTNSRLCMSSAVAGYKATLGADAPPACYEDIDHADCLFIAGANPAFAHPILYRRIEAARIRNPDLKVVVVDPRRTDSAQDADLHLPILPGTDVALFNAMLHVMLWEELTRPDYIAAHTTGFDALKQTVRDYTPKMAADLCGVPEADIVTAARWFASSRATLSLYCQGLNQSIAGVDKNAALINLHLATGQIGRPGAGPFSLTGQPNAMGGREVGGMANLLSAHRNLADPGHRAEVARLWGVESVPETPGLTAVEMFEAARKGEIQALWVACTNPAQSMPDLVRVREALGNVPFLVVQDAFLQTDTVRYADVVLPASTWGEKEGTVTNSERCITHVNAAVAPPGEARHDWEIVVDFARRLGEKLGSDAAPLFPYRTAEAIFDEHATTTRGRDLDITGLSYAVLDALGPQQWPFPQDASRGTARLYEDGVFAHPDGKAHFANTQYQPTGESTDARYPLHLNTGRLRDQWHGMSRSGNVAQLYNHAETPVLSMHRSDMERRGLSDGDIVRISSRRGTLVSLVQHSEEVMPTQTFFPMHWGSQHMNGAGINALTLAACDPVSRQPELKHAAIKVEKMLLPWRMVLMRRGRDPVAMLHALQPFLSRFDYAACGLFGREDGMVVLRAAHQGAPDAVLIEALDALLDLAEDTPCLSYRDPRRGISKRIVVENDQVTGVRLVGETLASEWLKEVMTQHAFPEQVRRWALAPVSAPPSGNIGRGRIVCSCLDVSELEITQALQQGLDLAGLQGKLGCGTECGSCVPELKGRVADCRESR</sequence>
<evidence type="ECO:0000256" key="10">
    <source>
        <dbReference type="ARBA" id="ARBA00023063"/>
    </source>
</evidence>
<accession>A0A1J5R036</accession>
<proteinExistence type="inferred from homology"/>
<evidence type="ECO:0000256" key="6">
    <source>
        <dbReference type="ARBA" id="ARBA00022723"/>
    </source>
</evidence>
<evidence type="ECO:0000256" key="5">
    <source>
        <dbReference type="ARBA" id="ARBA00022505"/>
    </source>
</evidence>
<dbReference type="SUPFAM" id="SSF53706">
    <property type="entry name" value="Formate dehydrogenase/DMSO reductase, domains 1-3"/>
    <property type="match status" value="1"/>
</dbReference>
<dbReference type="Gene3D" id="3.40.50.740">
    <property type="match status" value="1"/>
</dbReference>
<dbReference type="EMBL" id="MLJW01000543">
    <property type="protein sequence ID" value="OIQ85447.1"/>
    <property type="molecule type" value="Genomic_DNA"/>
</dbReference>
<comment type="cofactor">
    <cofactor evidence="1">
        <name>Mo-bis(molybdopterin guanine dinucleotide)</name>
        <dbReference type="ChEBI" id="CHEBI:60539"/>
    </cofactor>
</comment>
<dbReference type="Gene3D" id="2.40.40.20">
    <property type="match status" value="1"/>
</dbReference>
<dbReference type="GO" id="GO:0043546">
    <property type="term" value="F:molybdopterin cofactor binding"/>
    <property type="evidence" value="ECO:0007669"/>
    <property type="project" value="InterPro"/>
</dbReference>
<dbReference type="InterPro" id="IPR041957">
    <property type="entry name" value="CT_Nitrate-R-NapA-like"/>
</dbReference>
<keyword evidence="4" id="KW-0004">4Fe-4S</keyword>
<dbReference type="Gene3D" id="2.20.25.90">
    <property type="entry name" value="ADC-like domains"/>
    <property type="match status" value="1"/>
</dbReference>
<dbReference type="GO" id="GO:0016491">
    <property type="term" value="F:oxidoreductase activity"/>
    <property type="evidence" value="ECO:0007669"/>
    <property type="project" value="UniProtKB-KW"/>
</dbReference>
<dbReference type="AlphaFoldDB" id="A0A1J5R036"/>
<evidence type="ECO:0000256" key="4">
    <source>
        <dbReference type="ARBA" id="ARBA00022485"/>
    </source>
</evidence>
<dbReference type="Pfam" id="PF00384">
    <property type="entry name" value="Molybdopterin"/>
    <property type="match status" value="1"/>
</dbReference>
<dbReference type="GO" id="GO:0016020">
    <property type="term" value="C:membrane"/>
    <property type="evidence" value="ECO:0007669"/>
    <property type="project" value="TreeGrafter"/>
</dbReference>
<dbReference type="InterPro" id="IPR007419">
    <property type="entry name" value="BFD-like_2Fe2S-bd_dom"/>
</dbReference>
<dbReference type="GO" id="GO:0042128">
    <property type="term" value="P:nitrate assimilation"/>
    <property type="evidence" value="ECO:0007669"/>
    <property type="project" value="UniProtKB-KW"/>
</dbReference>
<protein>
    <submittedName>
        <fullName evidence="13">Nitrate reductase</fullName>
        <ecNumber evidence="13">1.7.99.4</ecNumber>
    </submittedName>
</protein>
<organism evidence="13">
    <name type="scientific">mine drainage metagenome</name>
    <dbReference type="NCBI Taxonomy" id="410659"/>
    <lineage>
        <taxon>unclassified sequences</taxon>
        <taxon>metagenomes</taxon>
        <taxon>ecological metagenomes</taxon>
    </lineage>
</organism>
<dbReference type="EC" id="1.7.99.4" evidence="13"/>
<keyword evidence="10" id="KW-0534">Nitrate assimilation</keyword>
<evidence type="ECO:0000256" key="7">
    <source>
        <dbReference type="ARBA" id="ARBA00023002"/>
    </source>
</evidence>
<gene>
    <name evidence="13" type="primary">nasA_7</name>
    <name evidence="13" type="ORF">GALL_327040</name>
</gene>